<keyword evidence="2" id="KW-0812">Transmembrane</keyword>
<dbReference type="Gene3D" id="3.40.50.1820">
    <property type="entry name" value="alpha/beta hydrolase"/>
    <property type="match status" value="1"/>
</dbReference>
<organism evidence="4 5">
    <name type="scientific">Effrenium voratum</name>
    <dbReference type="NCBI Taxonomy" id="2562239"/>
    <lineage>
        <taxon>Eukaryota</taxon>
        <taxon>Sar</taxon>
        <taxon>Alveolata</taxon>
        <taxon>Dinophyceae</taxon>
        <taxon>Suessiales</taxon>
        <taxon>Symbiodiniaceae</taxon>
        <taxon>Effrenium</taxon>
    </lineage>
</organism>
<keyword evidence="2" id="KW-0472">Membrane</keyword>
<gene>
    <name evidence="4" type="ORF">EVOR1521_LOCUS3538</name>
</gene>
<proteinExistence type="predicted"/>
<dbReference type="SUPFAM" id="SSF53474">
    <property type="entry name" value="alpha/beta-Hydrolases"/>
    <property type="match status" value="1"/>
</dbReference>
<dbReference type="InterPro" id="IPR000073">
    <property type="entry name" value="AB_hydrolase_1"/>
</dbReference>
<keyword evidence="2" id="KW-1133">Transmembrane helix</keyword>
<dbReference type="PANTHER" id="PTHR37471:SF1">
    <property type="entry name" value="AB HYDROLASE-1 DOMAIN-CONTAINING PROTEIN"/>
    <property type="match status" value="1"/>
</dbReference>
<dbReference type="InterPro" id="IPR029058">
    <property type="entry name" value="AB_hydrolase_fold"/>
</dbReference>
<dbReference type="AlphaFoldDB" id="A0AA36HR58"/>
<dbReference type="PANTHER" id="PTHR37471">
    <property type="entry name" value="UNNAMED PRODUCT"/>
    <property type="match status" value="1"/>
</dbReference>
<feature type="domain" description="AB hydrolase-1" evidence="3">
    <location>
        <begin position="295"/>
        <end position="409"/>
    </location>
</feature>
<comment type="caution">
    <text evidence="4">The sequence shown here is derived from an EMBL/GenBank/DDBJ whole genome shotgun (WGS) entry which is preliminary data.</text>
</comment>
<evidence type="ECO:0000313" key="5">
    <source>
        <dbReference type="Proteomes" id="UP001178507"/>
    </source>
</evidence>
<feature type="transmembrane region" description="Helical" evidence="2">
    <location>
        <begin position="91"/>
        <end position="108"/>
    </location>
</feature>
<evidence type="ECO:0000256" key="2">
    <source>
        <dbReference type="SAM" id="Phobius"/>
    </source>
</evidence>
<evidence type="ECO:0000256" key="1">
    <source>
        <dbReference type="SAM" id="MobiDB-lite"/>
    </source>
</evidence>
<name>A0AA36HR58_9DINO</name>
<feature type="region of interest" description="Disordered" evidence="1">
    <location>
        <begin position="1"/>
        <end position="20"/>
    </location>
</feature>
<dbReference type="EMBL" id="CAUJNA010000218">
    <property type="protein sequence ID" value="CAJ1373820.1"/>
    <property type="molecule type" value="Genomic_DNA"/>
</dbReference>
<accession>A0AA36HR58</accession>
<reference evidence="4" key="1">
    <citation type="submission" date="2023-08" db="EMBL/GenBank/DDBJ databases">
        <authorList>
            <person name="Chen Y."/>
            <person name="Shah S."/>
            <person name="Dougan E. K."/>
            <person name="Thang M."/>
            <person name="Chan C."/>
        </authorList>
    </citation>
    <scope>NUCLEOTIDE SEQUENCE</scope>
</reference>
<dbReference type="Proteomes" id="UP001178507">
    <property type="component" value="Unassembled WGS sequence"/>
</dbReference>
<sequence length="514" mass="59227">MAGAKTFSDYSPSLEPRKLSSRSGYLCSADLDELHPHMMYGALMSSLDALVRSFWDVVPAIVSVRVMLLALLLPVVPIVLPLVVVERFFEMSTLFVVLAEAVFLIWLHQLRWRLNLIKTVDQRLPPAKAFDLFHRALRQVDQCAEWSNGRSPTEWLEGWFLKTPIREIKRNNLQEFFAWAFYIKYPAELEVSETEEIELMIKECEQRYQWSFPEGYSPGVRSMRINFDPIQAWYHPLWYYAAIRGLCLATRSAMKMMGFAQRTAGELAYFHRSAPSRPGLLVQNGKPVHQSQALPVVLLHGLGVGIMPYVRLIRLLAKSSECFVIELPEISQACCKSVLAPKEMADLLSMMLKAHGHEQAIFIAHSYGTFVMSWVLHFRKEIVARTALLDPVSLHLAQPDVAYNFLYRHPDNPMLKMVAHFVRWELFSAHVLMRHFYWHHNVLWKEELPPNSLVVLASHDDISNAHYIRRYLEDHQRQTSDNKLQLLWLEGFFHGGFLLSSAAQMQVLGLLGLL</sequence>
<keyword evidence="5" id="KW-1185">Reference proteome</keyword>
<evidence type="ECO:0000313" key="4">
    <source>
        <dbReference type="EMBL" id="CAJ1373820.1"/>
    </source>
</evidence>
<evidence type="ECO:0000259" key="3">
    <source>
        <dbReference type="Pfam" id="PF00561"/>
    </source>
</evidence>
<dbReference type="Pfam" id="PF00561">
    <property type="entry name" value="Abhydrolase_1"/>
    <property type="match status" value="1"/>
</dbReference>
<feature type="transmembrane region" description="Helical" evidence="2">
    <location>
        <begin position="67"/>
        <end position="85"/>
    </location>
</feature>
<protein>
    <recommendedName>
        <fullName evidence="3">AB hydrolase-1 domain-containing protein</fullName>
    </recommendedName>
</protein>